<proteinExistence type="inferred from homology"/>
<dbReference type="Gene3D" id="1.10.20.140">
    <property type="match status" value="1"/>
</dbReference>
<dbReference type="InterPro" id="IPR039657">
    <property type="entry name" value="Dimethylallyltransferase"/>
</dbReference>
<gene>
    <name evidence="10" type="ORF">MNBD_BACTEROID06-601</name>
</gene>
<evidence type="ECO:0000313" key="10">
    <source>
        <dbReference type="EMBL" id="VAW28431.1"/>
    </source>
</evidence>
<dbReference type="PANTHER" id="PTHR11088">
    <property type="entry name" value="TRNA DIMETHYLALLYLTRANSFERASE"/>
    <property type="match status" value="1"/>
</dbReference>
<dbReference type="AlphaFoldDB" id="A0A3B0UBQ0"/>
<evidence type="ECO:0000256" key="7">
    <source>
        <dbReference type="ARBA" id="ARBA00022840"/>
    </source>
</evidence>
<reference evidence="10" key="1">
    <citation type="submission" date="2018-06" db="EMBL/GenBank/DDBJ databases">
        <authorList>
            <person name="Zhirakovskaya E."/>
        </authorList>
    </citation>
    <scope>NUCLEOTIDE SEQUENCE</scope>
</reference>
<dbReference type="GO" id="GO:0052381">
    <property type="term" value="F:tRNA dimethylallyltransferase activity"/>
    <property type="evidence" value="ECO:0007669"/>
    <property type="project" value="UniProtKB-EC"/>
</dbReference>
<dbReference type="NCBIfam" id="TIGR00174">
    <property type="entry name" value="miaA"/>
    <property type="match status" value="1"/>
</dbReference>
<name>A0A3B0UBQ0_9ZZZZ</name>
<evidence type="ECO:0000256" key="2">
    <source>
        <dbReference type="ARBA" id="ARBA00005842"/>
    </source>
</evidence>
<keyword evidence="5" id="KW-0819">tRNA processing</keyword>
<keyword evidence="4 10" id="KW-0808">Transferase</keyword>
<keyword evidence="7" id="KW-0067">ATP-binding</keyword>
<evidence type="ECO:0000256" key="6">
    <source>
        <dbReference type="ARBA" id="ARBA00022741"/>
    </source>
</evidence>
<dbReference type="InterPro" id="IPR027417">
    <property type="entry name" value="P-loop_NTPase"/>
</dbReference>
<comment type="cofactor">
    <cofactor evidence="1">
        <name>Mg(2+)</name>
        <dbReference type="ChEBI" id="CHEBI:18420"/>
    </cofactor>
</comment>
<keyword evidence="6" id="KW-0547">Nucleotide-binding</keyword>
<comment type="catalytic activity">
    <reaction evidence="9">
        <text>adenosine(37) in tRNA + dimethylallyl diphosphate = N(6)-dimethylallyladenosine(37) in tRNA + diphosphate</text>
        <dbReference type="Rhea" id="RHEA:26482"/>
        <dbReference type="Rhea" id="RHEA-COMP:10162"/>
        <dbReference type="Rhea" id="RHEA-COMP:10375"/>
        <dbReference type="ChEBI" id="CHEBI:33019"/>
        <dbReference type="ChEBI" id="CHEBI:57623"/>
        <dbReference type="ChEBI" id="CHEBI:74411"/>
        <dbReference type="ChEBI" id="CHEBI:74415"/>
        <dbReference type="EC" id="2.5.1.75"/>
    </reaction>
</comment>
<dbReference type="EMBL" id="UOES01000402">
    <property type="protein sequence ID" value="VAW28431.1"/>
    <property type="molecule type" value="Genomic_DNA"/>
</dbReference>
<evidence type="ECO:0000256" key="8">
    <source>
        <dbReference type="ARBA" id="ARBA00022842"/>
    </source>
</evidence>
<accession>A0A3B0UBQ0</accession>
<comment type="similarity">
    <text evidence="2">Belongs to the IPP transferase family.</text>
</comment>
<keyword evidence="8" id="KW-0460">Magnesium</keyword>
<dbReference type="HAMAP" id="MF_00185">
    <property type="entry name" value="IPP_trans"/>
    <property type="match status" value="1"/>
</dbReference>
<dbReference type="Gene3D" id="3.40.50.300">
    <property type="entry name" value="P-loop containing nucleotide triphosphate hydrolases"/>
    <property type="match status" value="1"/>
</dbReference>
<dbReference type="GO" id="GO:0005524">
    <property type="term" value="F:ATP binding"/>
    <property type="evidence" value="ECO:0007669"/>
    <property type="project" value="UniProtKB-KW"/>
</dbReference>
<evidence type="ECO:0000256" key="4">
    <source>
        <dbReference type="ARBA" id="ARBA00022679"/>
    </source>
</evidence>
<organism evidence="10">
    <name type="scientific">hydrothermal vent metagenome</name>
    <dbReference type="NCBI Taxonomy" id="652676"/>
    <lineage>
        <taxon>unclassified sequences</taxon>
        <taxon>metagenomes</taxon>
        <taxon>ecological metagenomes</taxon>
    </lineage>
</organism>
<sequence length="302" mass="34633">MNKKHLIVVVGSTAVGKTALTVQLAKHFGAKVLNADSRQVFKEISVGTAKPSDKELENVPHYFIDDRSIKDEFSAGHFEKEGLAILDTIFEKEDIAILSGGSGLYIDALCFGFSDIPKVDDSIRKALKEREREEGVKPLYADLQKLDPDYAKSINPENQQRVIRALEICIGTGKPFSSFRTGGQEQRIFNLHFIGLELPRQVLYNRINARMDEMIANGLFEEAKLNEKYKHTNALQTVGYSEIFGYFEGKYDKEEAIRLLKRNSRRYAKRQMTWFKKNKMVKWFEPTQINEIIDYLIPRISN</sequence>
<evidence type="ECO:0000256" key="1">
    <source>
        <dbReference type="ARBA" id="ARBA00001946"/>
    </source>
</evidence>
<evidence type="ECO:0000256" key="5">
    <source>
        <dbReference type="ARBA" id="ARBA00022694"/>
    </source>
</evidence>
<evidence type="ECO:0000256" key="3">
    <source>
        <dbReference type="ARBA" id="ARBA00012665"/>
    </source>
</evidence>
<dbReference type="GO" id="GO:0006400">
    <property type="term" value="P:tRNA modification"/>
    <property type="evidence" value="ECO:0007669"/>
    <property type="project" value="TreeGrafter"/>
</dbReference>
<protein>
    <recommendedName>
        <fullName evidence="3">tRNA dimethylallyltransferase</fullName>
        <ecNumber evidence="3">2.5.1.75</ecNumber>
    </recommendedName>
</protein>
<dbReference type="SUPFAM" id="SSF52540">
    <property type="entry name" value="P-loop containing nucleoside triphosphate hydrolases"/>
    <property type="match status" value="2"/>
</dbReference>
<dbReference type="PANTHER" id="PTHR11088:SF60">
    <property type="entry name" value="TRNA DIMETHYLALLYLTRANSFERASE"/>
    <property type="match status" value="1"/>
</dbReference>
<dbReference type="InterPro" id="IPR018022">
    <property type="entry name" value="IPT"/>
</dbReference>
<dbReference type="EC" id="2.5.1.75" evidence="3"/>
<dbReference type="Pfam" id="PF01715">
    <property type="entry name" value="IPPT"/>
    <property type="match status" value="1"/>
</dbReference>
<evidence type="ECO:0000256" key="9">
    <source>
        <dbReference type="ARBA" id="ARBA00049563"/>
    </source>
</evidence>